<feature type="compositionally biased region" description="Low complexity" evidence="1">
    <location>
        <begin position="241"/>
        <end position="251"/>
    </location>
</feature>
<sequence>MRMEPKLLVGKHSNKRARSATRRGIGGKTKNDVTISDDVKELDTKVELGRKVAVGGGKSKGERSASKKGKLGGGDEVLKGGGKIPSEENFKTPMKRKRGADGEIVQAFLSSTERSSSRLRPRKDVPTFRKVELAENDSERIVGKRVKIYWSGSRRWFVGRVKAFDHDKRCHTIHYEDGEKEDLDLRQERFELEVFPGDGFNLIVEPKSEKKVKAWDGVKDSAEKNKESSKKAMSGKKVKVKVGNAKPMKSPVKSKKKRTVRATKMNMSLLNRKEETKEEANLTESVEVDVEHDEVKTDTLHSEIITEKSAEVNYLENDKADSPVKNASGKHGEISAQATKPNFNSEKGKSCLDDGKISGEAGDDAEKQTETEKKMEFKDAMTKECSDTQDVKDNMVDLAMDVEVSVHPEEVEEKVIRGETNVDGPGGVNTEKSADDIQGTCDVAVDLQVSQSKEVSGSAGDMPKDESNDDAEIPKPQPTENDPKFKEIMLPGMVMTC</sequence>
<dbReference type="Pfam" id="PF21743">
    <property type="entry name" value="PTM_DIR17_Tudor"/>
    <property type="match status" value="1"/>
</dbReference>
<feature type="compositionally biased region" description="Polar residues" evidence="1">
    <location>
        <begin position="336"/>
        <end position="345"/>
    </location>
</feature>
<feature type="region of interest" description="Disordered" evidence="1">
    <location>
        <begin position="316"/>
        <end position="388"/>
    </location>
</feature>
<evidence type="ECO:0000313" key="3">
    <source>
        <dbReference type="EMBL" id="RVW32833.1"/>
    </source>
</evidence>
<gene>
    <name evidence="3" type="ORF">CK203_100161</name>
</gene>
<organism evidence="3 4">
    <name type="scientific">Vitis vinifera</name>
    <name type="common">Grape</name>
    <dbReference type="NCBI Taxonomy" id="29760"/>
    <lineage>
        <taxon>Eukaryota</taxon>
        <taxon>Viridiplantae</taxon>
        <taxon>Streptophyta</taxon>
        <taxon>Embryophyta</taxon>
        <taxon>Tracheophyta</taxon>
        <taxon>Spermatophyta</taxon>
        <taxon>Magnoliopsida</taxon>
        <taxon>eudicotyledons</taxon>
        <taxon>Gunneridae</taxon>
        <taxon>Pentapetalae</taxon>
        <taxon>rosids</taxon>
        <taxon>Vitales</taxon>
        <taxon>Vitaceae</taxon>
        <taxon>Viteae</taxon>
        <taxon>Vitis</taxon>
    </lineage>
</organism>
<feature type="region of interest" description="Disordered" evidence="1">
    <location>
        <begin position="449"/>
        <end position="491"/>
    </location>
</feature>
<feature type="compositionally biased region" description="Basic and acidic residues" evidence="1">
    <location>
        <begin position="364"/>
        <end position="388"/>
    </location>
</feature>
<feature type="compositionally biased region" description="Gly residues" evidence="1">
    <location>
        <begin position="71"/>
        <end position="83"/>
    </location>
</feature>
<evidence type="ECO:0000256" key="1">
    <source>
        <dbReference type="SAM" id="MobiDB-lite"/>
    </source>
</evidence>
<evidence type="ECO:0000313" key="4">
    <source>
        <dbReference type="Proteomes" id="UP000288805"/>
    </source>
</evidence>
<feature type="domain" description="PTM/DIR17-like Tudor" evidence="2">
    <location>
        <begin position="143"/>
        <end position="186"/>
    </location>
</feature>
<feature type="region of interest" description="Disordered" evidence="1">
    <location>
        <begin position="51"/>
        <end position="101"/>
    </location>
</feature>
<accession>A0A438DBK1</accession>
<feature type="region of interest" description="Disordered" evidence="1">
    <location>
        <begin position="222"/>
        <end position="302"/>
    </location>
</feature>
<dbReference type="Gene3D" id="2.30.30.140">
    <property type="match status" value="1"/>
</dbReference>
<name>A0A438DBK1_VITVI</name>
<feature type="compositionally biased region" description="Basic residues" evidence="1">
    <location>
        <begin position="12"/>
        <end position="21"/>
    </location>
</feature>
<feature type="compositionally biased region" description="Basic and acidic residues" evidence="1">
    <location>
        <begin position="271"/>
        <end position="280"/>
    </location>
</feature>
<feature type="region of interest" description="Disordered" evidence="1">
    <location>
        <begin position="1"/>
        <end position="32"/>
    </location>
</feature>
<dbReference type="EMBL" id="QGNW01001705">
    <property type="protein sequence ID" value="RVW32833.1"/>
    <property type="molecule type" value="Genomic_DNA"/>
</dbReference>
<feature type="compositionally biased region" description="Basic residues" evidence="1">
    <location>
        <begin position="252"/>
        <end position="261"/>
    </location>
</feature>
<reference evidence="3 4" key="1">
    <citation type="journal article" date="2018" name="PLoS Genet.">
        <title>Population sequencing reveals clonal diversity and ancestral inbreeding in the grapevine cultivar Chardonnay.</title>
        <authorList>
            <person name="Roach M.J."/>
            <person name="Johnson D.L."/>
            <person name="Bohlmann J."/>
            <person name="van Vuuren H.J."/>
            <person name="Jones S.J."/>
            <person name="Pretorius I.S."/>
            <person name="Schmidt S.A."/>
            <person name="Borneman A.R."/>
        </authorList>
    </citation>
    <scope>NUCLEOTIDE SEQUENCE [LARGE SCALE GENOMIC DNA]</scope>
    <source>
        <strain evidence="4">cv. Chardonnay</strain>
        <tissue evidence="3">Leaf</tissue>
    </source>
</reference>
<proteinExistence type="predicted"/>
<evidence type="ECO:0000259" key="2">
    <source>
        <dbReference type="Pfam" id="PF21743"/>
    </source>
</evidence>
<feature type="compositionally biased region" description="Basic and acidic residues" evidence="1">
    <location>
        <begin position="346"/>
        <end position="357"/>
    </location>
</feature>
<protein>
    <recommendedName>
        <fullName evidence="2">PTM/DIR17-like Tudor domain-containing protein</fullName>
    </recommendedName>
</protein>
<dbReference type="Proteomes" id="UP000288805">
    <property type="component" value="Unassembled WGS sequence"/>
</dbReference>
<comment type="caution">
    <text evidence="3">The sequence shown here is derived from an EMBL/GenBank/DDBJ whole genome shotgun (WGS) entry which is preliminary data.</text>
</comment>
<feature type="compositionally biased region" description="Basic and acidic residues" evidence="1">
    <location>
        <begin position="293"/>
        <end position="302"/>
    </location>
</feature>
<dbReference type="AlphaFoldDB" id="A0A438DBK1"/>
<dbReference type="CDD" id="cd20404">
    <property type="entry name" value="Tudor_Agenet_AtEML-like"/>
    <property type="match status" value="1"/>
</dbReference>
<dbReference type="InterPro" id="IPR047365">
    <property type="entry name" value="Tudor_AtPTM-like"/>
</dbReference>